<dbReference type="AlphaFoldDB" id="A0A2J6RY88"/>
<gene>
    <name evidence="2" type="ORF">L207DRAFT_455578</name>
</gene>
<accession>A0A2J6RY88</accession>
<dbReference type="PANTHER" id="PTHR11799:SF12">
    <property type="entry name" value="PARAOXONASE-RELATED"/>
    <property type="match status" value="1"/>
</dbReference>
<dbReference type="InterPro" id="IPR051288">
    <property type="entry name" value="Serum_paraoxonase/arylesterase"/>
</dbReference>
<dbReference type="Gene3D" id="2.120.10.30">
    <property type="entry name" value="TolB, C-terminal domain"/>
    <property type="match status" value="1"/>
</dbReference>
<feature type="transmembrane region" description="Helical" evidence="1">
    <location>
        <begin position="6"/>
        <end position="25"/>
    </location>
</feature>
<evidence type="ECO:0000256" key="1">
    <source>
        <dbReference type="SAM" id="Phobius"/>
    </source>
</evidence>
<organism evidence="2 3">
    <name type="scientific">Hyaloscypha variabilis (strain UAMH 11265 / GT02V1 / F)</name>
    <name type="common">Meliniomyces variabilis</name>
    <dbReference type="NCBI Taxonomy" id="1149755"/>
    <lineage>
        <taxon>Eukaryota</taxon>
        <taxon>Fungi</taxon>
        <taxon>Dikarya</taxon>
        <taxon>Ascomycota</taxon>
        <taxon>Pezizomycotina</taxon>
        <taxon>Leotiomycetes</taxon>
        <taxon>Helotiales</taxon>
        <taxon>Hyaloscyphaceae</taxon>
        <taxon>Hyaloscypha</taxon>
        <taxon>Hyaloscypha variabilis</taxon>
    </lineage>
</organism>
<proteinExistence type="predicted"/>
<dbReference type="InterPro" id="IPR011042">
    <property type="entry name" value="6-blade_b-propeller_TolB-like"/>
</dbReference>
<reference evidence="2" key="1">
    <citation type="submission" date="2016-04" db="EMBL/GenBank/DDBJ databases">
        <title>A degradative enzymes factory behind the ericoid mycorrhizal symbiosis.</title>
        <authorList>
            <consortium name="DOE Joint Genome Institute"/>
            <person name="Martino E."/>
            <person name="Morin E."/>
            <person name="Grelet G."/>
            <person name="Kuo A."/>
            <person name="Kohler A."/>
            <person name="Daghino S."/>
            <person name="Barry K."/>
            <person name="Choi C."/>
            <person name="Cichocki N."/>
            <person name="Clum A."/>
            <person name="Copeland A."/>
            <person name="Hainaut M."/>
            <person name="Haridas S."/>
            <person name="Labutti K."/>
            <person name="Lindquist E."/>
            <person name="Lipzen A."/>
            <person name="Khouja H.-R."/>
            <person name="Murat C."/>
            <person name="Ohm R."/>
            <person name="Olson A."/>
            <person name="Spatafora J."/>
            <person name="Veneault-Fourrey C."/>
            <person name="Henrissat B."/>
            <person name="Grigoriev I."/>
            <person name="Martin F."/>
            <person name="Perotto S."/>
        </authorList>
    </citation>
    <scope>NUCLEOTIDE SEQUENCE [LARGE SCALE GENOMIC DNA]</scope>
    <source>
        <strain evidence="2">F</strain>
    </source>
</reference>
<keyword evidence="1" id="KW-0812">Transmembrane</keyword>
<dbReference type="OrthoDB" id="5307922at2759"/>
<name>A0A2J6RY88_HYAVF</name>
<keyword evidence="3" id="KW-1185">Reference proteome</keyword>
<sequence>MSVSLVSRAAIIGTVLIAVLYQLVFKSIIFDTLGYGRKVLSIKAFQDVHCEKITELGLEGCEDMWLHESTGLLYMACSDSQSRTQWLPAVGFLNASGRGLTDRIAVLDTRGQGRLASRIKWLSVENFSGIKGDGTMNLHGFDIRADEESDTLHIVLINHRPPIDPEKGQLLDAAIVGANSTIEHFQTRAGGDTMRHVRTYADPLIQTPNRVAWVTSDSFVFTNDHSGKVGFRRELDPFIGGGSVGYCNQNTCKIAYSGIKLPNGLIRARDGLIYVPSTVDGTIKVFSLSEDLVLLKVNEIKVPLPIDNLSCDRNGDIYAAALPKVYVWTESSKNPFNVHPPSAVLLIRKSERGNGGREDVHNETDAAYVVSKVLEDDGSVLPGATTAVHDTETGRFFLSGVMSPFIAICEPIGHD</sequence>
<dbReference type="PANTHER" id="PTHR11799">
    <property type="entry name" value="PARAOXONASE"/>
    <property type="match status" value="1"/>
</dbReference>
<protein>
    <submittedName>
        <fullName evidence="2">Calcium-dependent phosphotriesterase</fullName>
    </submittedName>
</protein>
<evidence type="ECO:0000313" key="3">
    <source>
        <dbReference type="Proteomes" id="UP000235786"/>
    </source>
</evidence>
<keyword evidence="1" id="KW-0472">Membrane</keyword>
<dbReference type="EMBL" id="KZ613942">
    <property type="protein sequence ID" value="PMD43481.1"/>
    <property type="molecule type" value="Genomic_DNA"/>
</dbReference>
<evidence type="ECO:0000313" key="2">
    <source>
        <dbReference type="EMBL" id="PMD43481.1"/>
    </source>
</evidence>
<dbReference type="Proteomes" id="UP000235786">
    <property type="component" value="Unassembled WGS sequence"/>
</dbReference>
<keyword evidence="1" id="KW-1133">Transmembrane helix</keyword>
<dbReference type="SUPFAM" id="SSF63829">
    <property type="entry name" value="Calcium-dependent phosphotriesterase"/>
    <property type="match status" value="1"/>
</dbReference>